<organism evidence="1 2">
    <name type="scientific">Chionoecetes opilio</name>
    <name type="common">Atlantic snow crab</name>
    <name type="synonym">Cancer opilio</name>
    <dbReference type="NCBI Taxonomy" id="41210"/>
    <lineage>
        <taxon>Eukaryota</taxon>
        <taxon>Metazoa</taxon>
        <taxon>Ecdysozoa</taxon>
        <taxon>Arthropoda</taxon>
        <taxon>Crustacea</taxon>
        <taxon>Multicrustacea</taxon>
        <taxon>Malacostraca</taxon>
        <taxon>Eumalacostraca</taxon>
        <taxon>Eucarida</taxon>
        <taxon>Decapoda</taxon>
        <taxon>Pleocyemata</taxon>
        <taxon>Brachyura</taxon>
        <taxon>Eubrachyura</taxon>
        <taxon>Majoidea</taxon>
        <taxon>Majidae</taxon>
        <taxon>Chionoecetes</taxon>
    </lineage>
</organism>
<keyword evidence="2" id="KW-1185">Reference proteome</keyword>
<dbReference type="Proteomes" id="UP000770661">
    <property type="component" value="Unassembled WGS sequence"/>
</dbReference>
<proteinExistence type="predicted"/>
<reference evidence="1" key="1">
    <citation type="submission" date="2020-07" db="EMBL/GenBank/DDBJ databases">
        <title>The High-quality genome of the commercially important snow crab, Chionoecetes opilio.</title>
        <authorList>
            <person name="Jeong J.-H."/>
            <person name="Ryu S."/>
        </authorList>
    </citation>
    <scope>NUCLEOTIDE SEQUENCE</scope>
    <source>
        <strain evidence="1">MADBK_172401_WGS</strain>
        <tissue evidence="1">Digestive gland</tissue>
    </source>
</reference>
<evidence type="ECO:0000313" key="2">
    <source>
        <dbReference type="Proteomes" id="UP000770661"/>
    </source>
</evidence>
<name>A0A8J4Y852_CHIOP</name>
<comment type="caution">
    <text evidence="1">The sequence shown here is derived from an EMBL/GenBank/DDBJ whole genome shotgun (WGS) entry which is preliminary data.</text>
</comment>
<dbReference type="AlphaFoldDB" id="A0A8J4Y852"/>
<accession>A0A8J4Y852</accession>
<dbReference type="EMBL" id="JACEEZ010018714">
    <property type="protein sequence ID" value="KAG0716615.1"/>
    <property type="molecule type" value="Genomic_DNA"/>
</dbReference>
<protein>
    <submittedName>
        <fullName evidence="1">Uncharacterized protein</fullName>
    </submittedName>
</protein>
<gene>
    <name evidence="1" type="ORF">GWK47_009256</name>
</gene>
<evidence type="ECO:0000313" key="1">
    <source>
        <dbReference type="EMBL" id="KAG0716615.1"/>
    </source>
</evidence>
<sequence length="81" mass="8839">MLLGLALATHDKNLVLVQSGRVHNPGNNWTVCQIESKTTPVTQSNGCTAHKVTALAMALERYHCPGCWRDAMGTLGWYKAT</sequence>